<evidence type="ECO:0000313" key="2">
    <source>
        <dbReference type="EMBL" id="KAG1786710.1"/>
    </source>
</evidence>
<dbReference type="Proteomes" id="UP000719766">
    <property type="component" value="Unassembled WGS sequence"/>
</dbReference>
<feature type="region of interest" description="Disordered" evidence="1">
    <location>
        <begin position="284"/>
        <end position="321"/>
    </location>
</feature>
<dbReference type="RefSeq" id="XP_041154125.1">
    <property type="nucleotide sequence ID" value="XM_041307609.1"/>
</dbReference>
<keyword evidence="3" id="KW-1185">Reference proteome</keyword>
<proteinExistence type="predicted"/>
<sequence length="321" mass="35857">MELPTELPGLFTLGETRFKVATWRRMLLASNFSSQCVLEQAWFCKASERKQHEFLVLFFAHWDASVPAIACVVVDRTPKSSSNDSGSSTPITLSSGIASPSALQTAALDSVSTTPCTGINTCKYLTSMYGPYNHLCTLTFPPTSTRPSATQISVLLSVTSTHAPNYNLYHFQCYWYASTIWEAIKQLFPGYIEGTWQGPRCHYYGFKVEKADSVEVVCEQYVNEWTRLENEAELQRRAELQRQAELDRIQQTWKDGVAHGLAQSQALIDRLLAEIFQLQSGLRTPEASRAHRNTTTDMDGWSSSWSSPEPVTDTSASGAQN</sequence>
<reference evidence="2" key="1">
    <citation type="journal article" date="2020" name="New Phytol.">
        <title>Comparative genomics reveals dynamic genome evolution in host specialist ectomycorrhizal fungi.</title>
        <authorList>
            <person name="Lofgren L.A."/>
            <person name="Nguyen N.H."/>
            <person name="Vilgalys R."/>
            <person name="Ruytinx J."/>
            <person name="Liao H.L."/>
            <person name="Branco S."/>
            <person name="Kuo A."/>
            <person name="LaButti K."/>
            <person name="Lipzen A."/>
            <person name="Andreopoulos W."/>
            <person name="Pangilinan J."/>
            <person name="Riley R."/>
            <person name="Hundley H."/>
            <person name="Na H."/>
            <person name="Barry K."/>
            <person name="Grigoriev I.V."/>
            <person name="Stajich J.E."/>
            <person name="Kennedy P.G."/>
        </authorList>
    </citation>
    <scope>NUCLEOTIDE SEQUENCE</scope>
    <source>
        <strain evidence="2">S12</strain>
    </source>
</reference>
<dbReference type="OrthoDB" id="4762016at2759"/>
<dbReference type="GeneID" id="64601373"/>
<organism evidence="2 3">
    <name type="scientific">Suillus plorans</name>
    <dbReference type="NCBI Taxonomy" id="116603"/>
    <lineage>
        <taxon>Eukaryota</taxon>
        <taxon>Fungi</taxon>
        <taxon>Dikarya</taxon>
        <taxon>Basidiomycota</taxon>
        <taxon>Agaricomycotina</taxon>
        <taxon>Agaricomycetes</taxon>
        <taxon>Agaricomycetidae</taxon>
        <taxon>Boletales</taxon>
        <taxon>Suillineae</taxon>
        <taxon>Suillaceae</taxon>
        <taxon>Suillus</taxon>
    </lineage>
</organism>
<dbReference type="AlphaFoldDB" id="A0A9P7AEI6"/>
<comment type="caution">
    <text evidence="2">The sequence shown here is derived from an EMBL/GenBank/DDBJ whole genome shotgun (WGS) entry which is preliminary data.</text>
</comment>
<protein>
    <submittedName>
        <fullName evidence="2">Uncharacterized protein</fullName>
    </submittedName>
</protein>
<evidence type="ECO:0000256" key="1">
    <source>
        <dbReference type="SAM" id="MobiDB-lite"/>
    </source>
</evidence>
<gene>
    <name evidence="2" type="ORF">HD556DRAFT_1449511</name>
</gene>
<accession>A0A9P7AEI6</accession>
<feature type="compositionally biased region" description="Polar residues" evidence="1">
    <location>
        <begin position="293"/>
        <end position="321"/>
    </location>
</feature>
<evidence type="ECO:0000313" key="3">
    <source>
        <dbReference type="Proteomes" id="UP000719766"/>
    </source>
</evidence>
<name>A0A9P7AEI6_9AGAM</name>
<dbReference type="EMBL" id="JABBWE010000089">
    <property type="protein sequence ID" value="KAG1786710.1"/>
    <property type="molecule type" value="Genomic_DNA"/>
</dbReference>